<dbReference type="PANTHER" id="PTHR44846:SF16">
    <property type="entry name" value="TRANSCRIPTIONAL REGULATOR PHNF-RELATED"/>
    <property type="match status" value="1"/>
</dbReference>
<evidence type="ECO:0000256" key="3">
    <source>
        <dbReference type="ARBA" id="ARBA00023163"/>
    </source>
</evidence>
<dbReference type="Pfam" id="PF07702">
    <property type="entry name" value="UTRA"/>
    <property type="match status" value="1"/>
</dbReference>
<dbReference type="CDD" id="cd07377">
    <property type="entry name" value="WHTH_GntR"/>
    <property type="match status" value="1"/>
</dbReference>
<dbReference type="GO" id="GO:0006547">
    <property type="term" value="P:L-histidine metabolic process"/>
    <property type="evidence" value="ECO:0007669"/>
    <property type="project" value="UniProtKB-UniRule"/>
</dbReference>
<reference evidence="7 8" key="1">
    <citation type="submission" date="2018-05" db="EMBL/GenBank/DDBJ databases">
        <title>Genomic Encyclopedia of Type Strains, Phase IV (KMG-IV): sequencing the most valuable type-strain genomes for metagenomic binning, comparative biology and taxonomic classification.</title>
        <authorList>
            <person name="Goeker M."/>
        </authorList>
    </citation>
    <scope>NUCLEOTIDE SEQUENCE [LARGE SCALE GENOMIC DNA]</scope>
    <source>
        <strain evidence="7 8">DSM 6462</strain>
    </source>
</reference>
<dbReference type="InterPro" id="IPR036390">
    <property type="entry name" value="WH_DNA-bd_sf"/>
</dbReference>
<dbReference type="EMBL" id="QJJK01000002">
    <property type="protein sequence ID" value="PXW63224.1"/>
    <property type="molecule type" value="Genomic_DNA"/>
</dbReference>
<dbReference type="GO" id="GO:0003677">
    <property type="term" value="F:DNA binding"/>
    <property type="evidence" value="ECO:0007669"/>
    <property type="project" value="UniProtKB-UniRule"/>
</dbReference>
<keyword evidence="3" id="KW-0804">Transcription</keyword>
<protein>
    <recommendedName>
        <fullName evidence="4">Histidine utilization repressor</fullName>
    </recommendedName>
</protein>
<dbReference type="PROSITE" id="PS50949">
    <property type="entry name" value="HTH_GNTR"/>
    <property type="match status" value="1"/>
</dbReference>
<dbReference type="PRINTS" id="PR00035">
    <property type="entry name" value="HTHGNTR"/>
</dbReference>
<dbReference type="InterPro" id="IPR028978">
    <property type="entry name" value="Chorismate_lyase_/UTRA_dom_sf"/>
</dbReference>
<dbReference type="Gene3D" id="3.40.1410.10">
    <property type="entry name" value="Chorismate lyase-like"/>
    <property type="match status" value="1"/>
</dbReference>
<dbReference type="InterPro" id="IPR036388">
    <property type="entry name" value="WH-like_DNA-bd_sf"/>
</dbReference>
<keyword evidence="2" id="KW-0238">DNA-binding</keyword>
<evidence type="ECO:0000256" key="5">
    <source>
        <dbReference type="SAM" id="MobiDB-lite"/>
    </source>
</evidence>
<dbReference type="SMART" id="SM00345">
    <property type="entry name" value="HTH_GNTR"/>
    <property type="match status" value="1"/>
</dbReference>
<dbReference type="NCBIfam" id="TIGR02018">
    <property type="entry name" value="his_ut_repres"/>
    <property type="match status" value="1"/>
</dbReference>
<gene>
    <name evidence="7" type="ORF">C7450_102139</name>
</gene>
<dbReference type="GO" id="GO:0045892">
    <property type="term" value="P:negative regulation of DNA-templated transcription"/>
    <property type="evidence" value="ECO:0007669"/>
    <property type="project" value="UniProtKB-UniRule"/>
</dbReference>
<evidence type="ECO:0000256" key="1">
    <source>
        <dbReference type="ARBA" id="ARBA00023015"/>
    </source>
</evidence>
<dbReference type="Pfam" id="PF00392">
    <property type="entry name" value="GntR"/>
    <property type="match status" value="1"/>
</dbReference>
<dbReference type="SUPFAM" id="SSF64288">
    <property type="entry name" value="Chorismate lyase-like"/>
    <property type="match status" value="1"/>
</dbReference>
<dbReference type="SUPFAM" id="SSF46785">
    <property type="entry name" value="Winged helix' DNA-binding domain"/>
    <property type="match status" value="1"/>
</dbReference>
<evidence type="ECO:0000256" key="2">
    <source>
        <dbReference type="ARBA" id="ARBA00023125"/>
    </source>
</evidence>
<organism evidence="7 8">
    <name type="scientific">Chelatococcus asaccharovorans</name>
    <dbReference type="NCBI Taxonomy" id="28210"/>
    <lineage>
        <taxon>Bacteria</taxon>
        <taxon>Pseudomonadati</taxon>
        <taxon>Pseudomonadota</taxon>
        <taxon>Alphaproteobacteria</taxon>
        <taxon>Hyphomicrobiales</taxon>
        <taxon>Chelatococcaceae</taxon>
        <taxon>Chelatococcus</taxon>
    </lineage>
</organism>
<keyword evidence="8" id="KW-1185">Reference proteome</keyword>
<dbReference type="GO" id="GO:0003700">
    <property type="term" value="F:DNA-binding transcription factor activity"/>
    <property type="evidence" value="ECO:0007669"/>
    <property type="project" value="UniProtKB-UniRule"/>
</dbReference>
<feature type="compositionally biased region" description="Low complexity" evidence="5">
    <location>
        <begin position="239"/>
        <end position="252"/>
    </location>
</feature>
<dbReference type="Proteomes" id="UP000248021">
    <property type="component" value="Unassembled WGS sequence"/>
</dbReference>
<sequence>MSEQLPVTQPLYGQIKSAIEKRIRAAEWPADFQVPREEELAEEFRASRLTVRRALRELQTEGMLVRIQGRGTFVIGPRMQCAIFELPDVSEEIEDGGGVHTCEVISLCTLPRDSSLASLLAVPNGGAVFHSRLLHKEDGTPIQIEDRFVNAAEAPDYLKQDFTRITPHAYLLRETEVTYVDNTIRAIRPDEESRAALQIDGNQPCLLLDRRTWRGDIPVTRSRFLYPGDRYRLRSSHEATTSSARSGAASSTPMNASPRRIR</sequence>
<dbReference type="OrthoDB" id="7173258at2"/>
<dbReference type="InterPro" id="IPR011663">
    <property type="entry name" value="UTRA"/>
</dbReference>
<dbReference type="InterPro" id="IPR000524">
    <property type="entry name" value="Tscrpt_reg_HTH_GntR"/>
</dbReference>
<proteinExistence type="predicted"/>
<evidence type="ECO:0000256" key="4">
    <source>
        <dbReference type="NCBIfam" id="TIGR02018"/>
    </source>
</evidence>
<dbReference type="RefSeq" id="WP_110373383.1">
    <property type="nucleotide sequence ID" value="NZ_CAKNFM010000002.1"/>
</dbReference>
<dbReference type="AlphaFoldDB" id="A0A2V3UDZ0"/>
<feature type="region of interest" description="Disordered" evidence="5">
    <location>
        <begin position="235"/>
        <end position="262"/>
    </location>
</feature>
<dbReference type="Gene3D" id="1.10.10.10">
    <property type="entry name" value="Winged helix-like DNA-binding domain superfamily/Winged helix DNA-binding domain"/>
    <property type="match status" value="1"/>
</dbReference>
<name>A0A2V3UDZ0_9HYPH</name>
<evidence type="ECO:0000313" key="7">
    <source>
        <dbReference type="EMBL" id="PXW63224.1"/>
    </source>
</evidence>
<dbReference type="FunFam" id="1.10.10.10:FF:000079">
    <property type="entry name" value="GntR family transcriptional regulator"/>
    <property type="match status" value="1"/>
</dbReference>
<evidence type="ECO:0000259" key="6">
    <source>
        <dbReference type="PROSITE" id="PS50949"/>
    </source>
</evidence>
<accession>A0A2V3UDZ0</accession>
<dbReference type="PANTHER" id="PTHR44846">
    <property type="entry name" value="MANNOSYL-D-GLYCERATE TRANSPORT/METABOLISM SYSTEM REPRESSOR MNGR-RELATED"/>
    <property type="match status" value="1"/>
</dbReference>
<comment type="caution">
    <text evidence="7">The sequence shown here is derived from an EMBL/GenBank/DDBJ whole genome shotgun (WGS) entry which is preliminary data.</text>
</comment>
<dbReference type="InterPro" id="IPR010248">
    <property type="entry name" value="His_ut_repres"/>
</dbReference>
<dbReference type="SMART" id="SM00866">
    <property type="entry name" value="UTRA"/>
    <property type="match status" value="1"/>
</dbReference>
<keyword evidence="1" id="KW-0805">Transcription regulation</keyword>
<evidence type="ECO:0000313" key="8">
    <source>
        <dbReference type="Proteomes" id="UP000248021"/>
    </source>
</evidence>
<dbReference type="InterPro" id="IPR050679">
    <property type="entry name" value="Bact_HTH_transcr_reg"/>
</dbReference>
<feature type="domain" description="HTH gntR-type" evidence="6">
    <location>
        <begin position="9"/>
        <end position="77"/>
    </location>
</feature>